<evidence type="ECO:0000259" key="5">
    <source>
        <dbReference type="Pfam" id="PF00496"/>
    </source>
</evidence>
<gene>
    <name evidence="6" type="ORF">RM530_10495</name>
</gene>
<dbReference type="PIRSF" id="PIRSF002741">
    <property type="entry name" value="MppA"/>
    <property type="match status" value="1"/>
</dbReference>
<evidence type="ECO:0000256" key="2">
    <source>
        <dbReference type="ARBA" id="ARBA00005695"/>
    </source>
</evidence>
<accession>A0ABU2WJJ8</accession>
<protein>
    <submittedName>
        <fullName evidence="6">Peptide ABC transporter substrate-binding protein</fullName>
    </submittedName>
</protein>
<reference evidence="6 7" key="1">
    <citation type="submission" date="2023-09" db="EMBL/GenBank/DDBJ databases">
        <authorList>
            <person name="Rey-Velasco X."/>
        </authorList>
    </citation>
    <scope>NUCLEOTIDE SEQUENCE [LARGE SCALE GENOMIC DNA]</scope>
    <source>
        <strain evidence="6 7">W345</strain>
    </source>
</reference>
<dbReference type="Pfam" id="PF00496">
    <property type="entry name" value="SBP_bac_5"/>
    <property type="match status" value="1"/>
</dbReference>
<dbReference type="Gene3D" id="3.10.105.10">
    <property type="entry name" value="Dipeptide-binding Protein, Domain 3"/>
    <property type="match status" value="1"/>
</dbReference>
<feature type="domain" description="Solute-binding protein family 5" evidence="5">
    <location>
        <begin position="64"/>
        <end position="443"/>
    </location>
</feature>
<evidence type="ECO:0000313" key="7">
    <source>
        <dbReference type="Proteomes" id="UP001254608"/>
    </source>
</evidence>
<dbReference type="Gene3D" id="3.40.190.10">
    <property type="entry name" value="Periplasmic binding protein-like II"/>
    <property type="match status" value="1"/>
</dbReference>
<keyword evidence="3" id="KW-0813">Transport</keyword>
<name>A0ABU2WJJ8_9GAMM</name>
<keyword evidence="7" id="KW-1185">Reference proteome</keyword>
<proteinExistence type="inferred from homology"/>
<evidence type="ECO:0000256" key="3">
    <source>
        <dbReference type="ARBA" id="ARBA00022448"/>
    </source>
</evidence>
<keyword evidence="4" id="KW-0732">Signal</keyword>
<dbReference type="CDD" id="cd08504">
    <property type="entry name" value="PBP2_OppA"/>
    <property type="match status" value="1"/>
</dbReference>
<evidence type="ECO:0000313" key="6">
    <source>
        <dbReference type="EMBL" id="MDT0497789.1"/>
    </source>
</evidence>
<dbReference type="EMBL" id="JAVRIC010000013">
    <property type="protein sequence ID" value="MDT0497789.1"/>
    <property type="molecule type" value="Genomic_DNA"/>
</dbReference>
<sequence>MSPGSGFAETPALDLAPAAQQVLRKGNYSEPESLDPQKATGVTAHNILRDLYEGLVGEAPDGTLVPGGAVSWSVSDDGLRYIFQLRRAASWSNGDPVTAQDYVAGLRRGVDAATGSQYAQMLMPIKGAASIVSGLAPPSALGVRVLDEHTLELRLATPAPYVLSLLTHPVCYPIHRASLNKHGAAFTQPGKLISNGAYTLSEWVVQSHIELVRNRHYWDDAHTVVKAVSYYPTENLSAELKRYRAGEIDWTYDIPVSQIDWIREHLPGELHIDPYFGLYFYGFNLTQPPFDNPDLRKALTLAVDRDTLLNKVRGLGETAAYGWVPPGTPAYEAARPAWADWTPAQRNAEALRLYHKAGYGEEHPLEIELRYNTHEDHRRIAIVLSYMWRKTLGVQTRLVNEEWKVFLQNRRFKKLTQVFRSSWIGDYNDPFAFLELLKTGHGANDYGYSNPEYDRLLAEISAQRDPQQRLQLMSQAERIVIRDLPVLPIYFYTTKRLIKPYVAGVVPNVMDHQYTKSVRILAH</sequence>
<evidence type="ECO:0000256" key="1">
    <source>
        <dbReference type="ARBA" id="ARBA00004196"/>
    </source>
</evidence>
<dbReference type="SUPFAM" id="SSF53850">
    <property type="entry name" value="Periplasmic binding protein-like II"/>
    <property type="match status" value="1"/>
</dbReference>
<dbReference type="InterPro" id="IPR000914">
    <property type="entry name" value="SBP_5_dom"/>
</dbReference>
<dbReference type="PANTHER" id="PTHR30290">
    <property type="entry name" value="PERIPLASMIC BINDING COMPONENT OF ABC TRANSPORTER"/>
    <property type="match status" value="1"/>
</dbReference>
<organism evidence="6 7">
    <name type="scientific">Banduia mediterranea</name>
    <dbReference type="NCBI Taxonomy" id="3075609"/>
    <lineage>
        <taxon>Bacteria</taxon>
        <taxon>Pseudomonadati</taxon>
        <taxon>Pseudomonadota</taxon>
        <taxon>Gammaproteobacteria</taxon>
        <taxon>Nevskiales</taxon>
        <taxon>Algiphilaceae</taxon>
        <taxon>Banduia</taxon>
    </lineage>
</organism>
<comment type="similarity">
    <text evidence="2">Belongs to the bacterial solute-binding protein 5 family.</text>
</comment>
<dbReference type="RefSeq" id="WP_311365180.1">
    <property type="nucleotide sequence ID" value="NZ_JAVRIC010000013.1"/>
</dbReference>
<evidence type="ECO:0000256" key="4">
    <source>
        <dbReference type="ARBA" id="ARBA00022729"/>
    </source>
</evidence>
<dbReference type="Proteomes" id="UP001254608">
    <property type="component" value="Unassembled WGS sequence"/>
</dbReference>
<dbReference type="InterPro" id="IPR039424">
    <property type="entry name" value="SBP_5"/>
</dbReference>
<comment type="caution">
    <text evidence="6">The sequence shown here is derived from an EMBL/GenBank/DDBJ whole genome shotgun (WGS) entry which is preliminary data.</text>
</comment>
<dbReference type="PANTHER" id="PTHR30290:SF10">
    <property type="entry name" value="PERIPLASMIC OLIGOPEPTIDE-BINDING PROTEIN-RELATED"/>
    <property type="match status" value="1"/>
</dbReference>
<dbReference type="InterPro" id="IPR030678">
    <property type="entry name" value="Peptide/Ni-bd"/>
</dbReference>
<dbReference type="Gene3D" id="3.90.76.10">
    <property type="entry name" value="Dipeptide-binding Protein, Domain 1"/>
    <property type="match status" value="1"/>
</dbReference>
<comment type="subcellular location">
    <subcellularLocation>
        <location evidence="1">Cell envelope</location>
    </subcellularLocation>
</comment>